<feature type="transmembrane region" description="Helical" evidence="6">
    <location>
        <begin position="42"/>
        <end position="66"/>
    </location>
</feature>
<reference evidence="8 9" key="1">
    <citation type="submission" date="2013-04" db="EMBL/GenBank/DDBJ databases">
        <title>Complete genome sequence of Corynebacterium humireducens DSM 45392(T), isolated from a wastewater-fed microbial fuel cell.</title>
        <authorList>
            <person name="Ruckert C."/>
            <person name="Albersmeier A."/>
            <person name="Kalinowski J."/>
        </authorList>
    </citation>
    <scope>NUCLEOTIDE SEQUENCE [LARGE SCALE GENOMIC DNA]</scope>
    <source>
        <strain evidence="9">MFC-5</strain>
    </source>
</reference>
<dbReference type="InterPro" id="IPR007168">
    <property type="entry name" value="Phageshock_PspC_N"/>
</dbReference>
<proteinExistence type="predicted"/>
<evidence type="ECO:0000256" key="4">
    <source>
        <dbReference type="ARBA" id="ARBA00022989"/>
    </source>
</evidence>
<dbReference type="STRING" id="1223515.B842_05300"/>
<dbReference type="OrthoDB" id="7359894at2"/>
<evidence type="ECO:0000256" key="6">
    <source>
        <dbReference type="SAM" id="Phobius"/>
    </source>
</evidence>
<name>A0A0B5D2I7_9CORY</name>
<dbReference type="GO" id="GO:0005886">
    <property type="term" value="C:plasma membrane"/>
    <property type="evidence" value="ECO:0007669"/>
    <property type="project" value="UniProtKB-SubCell"/>
</dbReference>
<accession>A0A0B5D2I7</accession>
<dbReference type="Proteomes" id="UP000031524">
    <property type="component" value="Chromosome"/>
</dbReference>
<gene>
    <name evidence="8" type="ORF">B842_05300</name>
</gene>
<evidence type="ECO:0000256" key="3">
    <source>
        <dbReference type="ARBA" id="ARBA00022692"/>
    </source>
</evidence>
<dbReference type="HOGENOM" id="CLU_143433_4_3_11"/>
<dbReference type="EMBL" id="CP005286">
    <property type="protein sequence ID" value="AJE32911.1"/>
    <property type="molecule type" value="Genomic_DNA"/>
</dbReference>
<sequence>MSNFNTPMHQRRLRRSLTDRYVAGVLGGIAETYDWNPTLVRLIFIAVAVLGTGTPLLAYVIAWFIMPTE</sequence>
<dbReference type="PANTHER" id="PTHR33885">
    <property type="entry name" value="PHAGE SHOCK PROTEIN C"/>
    <property type="match status" value="1"/>
</dbReference>
<dbReference type="PANTHER" id="PTHR33885:SF3">
    <property type="entry name" value="PHAGE SHOCK PROTEIN C"/>
    <property type="match status" value="1"/>
</dbReference>
<evidence type="ECO:0000313" key="9">
    <source>
        <dbReference type="Proteomes" id="UP000031524"/>
    </source>
</evidence>
<evidence type="ECO:0000256" key="2">
    <source>
        <dbReference type="ARBA" id="ARBA00022475"/>
    </source>
</evidence>
<keyword evidence="5 6" id="KW-0472">Membrane</keyword>
<dbReference type="KEGG" id="chm:B842_05300"/>
<evidence type="ECO:0000313" key="8">
    <source>
        <dbReference type="EMBL" id="AJE32911.1"/>
    </source>
</evidence>
<keyword evidence="2" id="KW-1003">Cell membrane</keyword>
<evidence type="ECO:0000259" key="7">
    <source>
        <dbReference type="Pfam" id="PF04024"/>
    </source>
</evidence>
<feature type="domain" description="Phage shock protein PspC N-terminal" evidence="7">
    <location>
        <begin position="11"/>
        <end position="69"/>
    </location>
</feature>
<evidence type="ECO:0000256" key="5">
    <source>
        <dbReference type="ARBA" id="ARBA00023136"/>
    </source>
</evidence>
<keyword evidence="3 6" id="KW-0812">Transmembrane</keyword>
<dbReference type="Pfam" id="PF04024">
    <property type="entry name" value="PspC"/>
    <property type="match status" value="1"/>
</dbReference>
<comment type="subcellular location">
    <subcellularLocation>
        <location evidence="1">Cell membrane</location>
        <topology evidence="1">Single-pass membrane protein</topology>
    </subcellularLocation>
</comment>
<dbReference type="AlphaFoldDB" id="A0A0B5D2I7"/>
<dbReference type="InterPro" id="IPR052027">
    <property type="entry name" value="PspC"/>
</dbReference>
<keyword evidence="9" id="KW-1185">Reference proteome</keyword>
<dbReference type="RefSeq" id="WP_082028386.1">
    <property type="nucleotide sequence ID" value="NZ_BCSU01000002.1"/>
</dbReference>
<evidence type="ECO:0000256" key="1">
    <source>
        <dbReference type="ARBA" id="ARBA00004162"/>
    </source>
</evidence>
<keyword evidence="4 6" id="KW-1133">Transmembrane helix</keyword>
<protein>
    <submittedName>
        <fullName evidence="8">Phage shock protein C</fullName>
    </submittedName>
</protein>
<organism evidence="8 9">
    <name type="scientific">Corynebacterium humireducens NBRC 106098 = DSM 45392</name>
    <dbReference type="NCBI Taxonomy" id="1223515"/>
    <lineage>
        <taxon>Bacteria</taxon>
        <taxon>Bacillati</taxon>
        <taxon>Actinomycetota</taxon>
        <taxon>Actinomycetes</taxon>
        <taxon>Mycobacteriales</taxon>
        <taxon>Corynebacteriaceae</taxon>
        <taxon>Corynebacterium</taxon>
    </lineage>
</organism>